<feature type="transmembrane region" description="Helical" evidence="6">
    <location>
        <begin position="105"/>
        <end position="127"/>
    </location>
</feature>
<accession>A0ABS2QE08</accession>
<keyword evidence="4 6" id="KW-0472">Membrane</keyword>
<evidence type="ECO:0000256" key="6">
    <source>
        <dbReference type="SAM" id="Phobius"/>
    </source>
</evidence>
<feature type="transmembrane region" description="Helical" evidence="6">
    <location>
        <begin position="229"/>
        <end position="251"/>
    </location>
</feature>
<sequence>MAYHPPRKIAEIAIDAGVKKVALNLRSMLVLGFLGGAFISIGFLLDIRVSADLPADWGTFGAFIGAAVFPLGLILIILAGGELLTGNMMAVPLAYYMKRITLGSLLRNWGIITLANFAGAVFVAYFFGHIVGLTEEGAYLAKTVSIADHKIHEGFLESLVSAIGCNWLVGLSVWLAYGAEDMSGKILGIWFPIMGFVAIGFQHIVANMFVIPAAIFAGHSNWAEFIHNFIPVFIGNAIGGSLFVAMAYYLSFKDDLTQTEKG</sequence>
<keyword evidence="3 6" id="KW-1133">Transmembrane helix</keyword>
<evidence type="ECO:0000313" key="8">
    <source>
        <dbReference type="Proteomes" id="UP000823486"/>
    </source>
</evidence>
<keyword evidence="8" id="KW-1185">Reference proteome</keyword>
<feature type="transmembrane region" description="Helical" evidence="6">
    <location>
        <begin position="159"/>
        <end position="177"/>
    </location>
</feature>
<comment type="caution">
    <text evidence="7">The sequence shown here is derived from an EMBL/GenBank/DDBJ whole genome shotgun (WGS) entry which is preliminary data.</text>
</comment>
<organism evidence="7 8">
    <name type="scientific">Peribacillus deserti</name>
    <dbReference type="NCBI Taxonomy" id="673318"/>
    <lineage>
        <taxon>Bacteria</taxon>
        <taxon>Bacillati</taxon>
        <taxon>Bacillota</taxon>
        <taxon>Bacilli</taxon>
        <taxon>Bacillales</taxon>
        <taxon>Bacillaceae</taxon>
        <taxon>Peribacillus</taxon>
    </lineage>
</organism>
<reference evidence="7 8" key="1">
    <citation type="submission" date="2021-01" db="EMBL/GenBank/DDBJ databases">
        <title>Genomic Encyclopedia of Type Strains, Phase IV (KMG-IV): sequencing the most valuable type-strain genomes for metagenomic binning, comparative biology and taxonomic classification.</title>
        <authorList>
            <person name="Goeker M."/>
        </authorList>
    </citation>
    <scope>NUCLEOTIDE SEQUENCE [LARGE SCALE GENOMIC DNA]</scope>
    <source>
        <strain evidence="7 8">DSM 105482</strain>
    </source>
</reference>
<dbReference type="Pfam" id="PF01226">
    <property type="entry name" value="Form_Nir_trans"/>
    <property type="match status" value="1"/>
</dbReference>
<keyword evidence="2 6" id="KW-0812">Transmembrane</keyword>
<evidence type="ECO:0000256" key="3">
    <source>
        <dbReference type="ARBA" id="ARBA00022989"/>
    </source>
</evidence>
<dbReference type="Gene3D" id="1.20.1080.10">
    <property type="entry name" value="Glycerol uptake facilitator protein"/>
    <property type="match status" value="1"/>
</dbReference>
<gene>
    <name evidence="7" type="ORF">JOC77_000807</name>
</gene>
<protein>
    <submittedName>
        <fullName evidence="7">Formate/nitrite transporter</fullName>
    </submittedName>
</protein>
<evidence type="ECO:0000256" key="4">
    <source>
        <dbReference type="ARBA" id="ARBA00023136"/>
    </source>
</evidence>
<dbReference type="InterPro" id="IPR000292">
    <property type="entry name" value="For/NO2_transpt"/>
</dbReference>
<dbReference type="InterPro" id="IPR023271">
    <property type="entry name" value="Aquaporin-like"/>
</dbReference>
<feature type="transmembrane region" description="Helical" evidence="6">
    <location>
        <begin position="21"/>
        <end position="45"/>
    </location>
</feature>
<proteinExistence type="inferred from homology"/>
<dbReference type="PANTHER" id="PTHR30520:SF6">
    <property type="entry name" value="FORMATE_NITRATE FAMILY TRANSPORTER (EUROFUNG)"/>
    <property type="match status" value="1"/>
</dbReference>
<dbReference type="Proteomes" id="UP000823486">
    <property type="component" value="Unassembled WGS sequence"/>
</dbReference>
<evidence type="ECO:0000256" key="5">
    <source>
        <dbReference type="ARBA" id="ARBA00049660"/>
    </source>
</evidence>
<comment type="subcellular location">
    <subcellularLocation>
        <location evidence="1">Membrane</location>
        <topology evidence="1">Multi-pass membrane protein</topology>
    </subcellularLocation>
</comment>
<dbReference type="RefSeq" id="WP_204538854.1">
    <property type="nucleotide sequence ID" value="NZ_JAFBFI010000002.1"/>
</dbReference>
<evidence type="ECO:0000256" key="2">
    <source>
        <dbReference type="ARBA" id="ARBA00022692"/>
    </source>
</evidence>
<feature type="transmembrane region" description="Helical" evidence="6">
    <location>
        <begin position="189"/>
        <end position="217"/>
    </location>
</feature>
<evidence type="ECO:0000256" key="1">
    <source>
        <dbReference type="ARBA" id="ARBA00004141"/>
    </source>
</evidence>
<dbReference type="PANTHER" id="PTHR30520">
    <property type="entry name" value="FORMATE TRANSPORTER-RELATED"/>
    <property type="match status" value="1"/>
</dbReference>
<dbReference type="NCBIfam" id="TIGR00790">
    <property type="entry name" value="fnt"/>
    <property type="match status" value="1"/>
</dbReference>
<comment type="similarity">
    <text evidence="5">Belongs to the FNT transporter (TC 1.A.16) family.</text>
</comment>
<name>A0ABS2QE08_9BACI</name>
<evidence type="ECO:0000313" key="7">
    <source>
        <dbReference type="EMBL" id="MBM7691402.1"/>
    </source>
</evidence>
<feature type="transmembrane region" description="Helical" evidence="6">
    <location>
        <begin position="57"/>
        <end position="84"/>
    </location>
</feature>
<dbReference type="EMBL" id="JAFBFI010000002">
    <property type="protein sequence ID" value="MBM7691402.1"/>
    <property type="molecule type" value="Genomic_DNA"/>
</dbReference>